<organism evidence="2 3">
    <name type="scientific">Aureobasidium pullulans</name>
    <name type="common">Black yeast</name>
    <name type="synonym">Pullularia pullulans</name>
    <dbReference type="NCBI Taxonomy" id="5580"/>
    <lineage>
        <taxon>Eukaryota</taxon>
        <taxon>Fungi</taxon>
        <taxon>Dikarya</taxon>
        <taxon>Ascomycota</taxon>
        <taxon>Pezizomycotina</taxon>
        <taxon>Dothideomycetes</taxon>
        <taxon>Dothideomycetidae</taxon>
        <taxon>Dothideales</taxon>
        <taxon>Saccotheciaceae</taxon>
        <taxon>Aureobasidium</taxon>
    </lineage>
</organism>
<evidence type="ECO:0000313" key="3">
    <source>
        <dbReference type="Proteomes" id="UP000304928"/>
    </source>
</evidence>
<name>A0A4S9BVH7_AURPU</name>
<dbReference type="AlphaFoldDB" id="A0A4S9BVH7"/>
<proteinExistence type="predicted"/>
<keyword evidence="1" id="KW-0472">Membrane</keyword>
<gene>
    <name evidence="2" type="ORF">D6D15_00091</name>
</gene>
<evidence type="ECO:0000256" key="1">
    <source>
        <dbReference type="SAM" id="Phobius"/>
    </source>
</evidence>
<keyword evidence="1" id="KW-0812">Transmembrane</keyword>
<feature type="transmembrane region" description="Helical" evidence="1">
    <location>
        <begin position="60"/>
        <end position="77"/>
    </location>
</feature>
<dbReference type="EMBL" id="QZAR01000001">
    <property type="protein sequence ID" value="THW97724.1"/>
    <property type="molecule type" value="Genomic_DNA"/>
</dbReference>
<keyword evidence="1" id="KW-1133">Transmembrane helix</keyword>
<reference evidence="2 3" key="1">
    <citation type="submission" date="2018-10" db="EMBL/GenBank/DDBJ databases">
        <title>Fifty Aureobasidium pullulans genomes reveal a recombining polyextremotolerant generalist.</title>
        <authorList>
            <person name="Gostincar C."/>
            <person name="Turk M."/>
            <person name="Zajc J."/>
            <person name="Gunde-Cimerman N."/>
        </authorList>
    </citation>
    <scope>NUCLEOTIDE SEQUENCE [LARGE SCALE GENOMIC DNA]</scope>
    <source>
        <strain evidence="2 3">EXF-10507</strain>
    </source>
</reference>
<feature type="transmembrane region" description="Helical" evidence="1">
    <location>
        <begin position="82"/>
        <end position="101"/>
    </location>
</feature>
<comment type="caution">
    <text evidence="2">The sequence shown here is derived from an EMBL/GenBank/DDBJ whole genome shotgun (WGS) entry which is preliminary data.</text>
</comment>
<protein>
    <submittedName>
        <fullName evidence="2">Uncharacterized protein</fullName>
    </submittedName>
</protein>
<sequence>MTGPNSTRFINYPKMNANITPRELPERQKKLQPILGIPVPYLFAATSVLSVALFTWPLRWIASGAAILTYAILSGAANGHRILPFFNIWSLLLLINLSYGVAATSWLLHGVFVATCYPGIFLTCLFQFDPVGRFVRRRVRNVLKQLQFIDDQIAFFDLPALEIDVDVNGLMNIRGITFSLSSLMIIAHGVEVGIKFSEDMEVAIAVDEVRIRLFRRIDISDVYANVKGGELEMSLRKLAENGRTPTGESFMSSDTPLLATAAMTGDTRSPMIAMTEKMTNGSAPEHISPSVGLKGVKQLSPDDDHARETYKNIINYIHESSVISVSQKEVEEALRKKHVDGDLLDNKKDYRSAICSQLHEKPTVPHCSKRSIRVSTLQQDMPMRKFLHRLPLLLRCLLNPIAYFHPVYIKSITAGGSGALIESMLHQHIFKDHPEEASDVKNLKRRISAWLKDANFVFEAEKITGMASVPINPVFNILSDLLFDDIMVYRTVKEQVDYNQIVRLGGADARISVPSFLLPHHEHILPPVPTSEDEAAGQEKIDNADSQPKTIQAEQELAQLRKDETNVNVSAHVRLPACFDQNLLDFVAALVKATKIVEMDRGEKSLDKEIHGFREFTKAVKTDLNDKMRRVAVDAAANDKWIAKLVGKVTKKLETMQGDIGYSGDLPVALDVYRKKAESASKLMP</sequence>
<dbReference type="Proteomes" id="UP000304928">
    <property type="component" value="Unassembled WGS sequence"/>
</dbReference>
<evidence type="ECO:0000313" key="2">
    <source>
        <dbReference type="EMBL" id="THW97724.1"/>
    </source>
</evidence>
<accession>A0A4S9BVH7</accession>
<feature type="transmembrane region" description="Helical" evidence="1">
    <location>
        <begin position="34"/>
        <end position="54"/>
    </location>
</feature>